<feature type="transmembrane region" description="Helical" evidence="1">
    <location>
        <begin position="38"/>
        <end position="56"/>
    </location>
</feature>
<keyword evidence="1" id="KW-1133">Transmembrane helix</keyword>
<reference evidence="2" key="2">
    <citation type="submission" date="2021-02" db="EMBL/GenBank/DDBJ databases">
        <authorList>
            <person name="Kimball J.A."/>
            <person name="Haas M.W."/>
            <person name="Macchietto M."/>
            <person name="Kono T."/>
            <person name="Duquette J."/>
            <person name="Shao M."/>
        </authorList>
    </citation>
    <scope>NUCLEOTIDE SEQUENCE</scope>
    <source>
        <tissue evidence="2">Fresh leaf tissue</tissue>
    </source>
</reference>
<dbReference type="EMBL" id="JAAALK010000283">
    <property type="protein sequence ID" value="KAG8072739.1"/>
    <property type="molecule type" value="Genomic_DNA"/>
</dbReference>
<organism evidence="2 3">
    <name type="scientific">Zizania palustris</name>
    <name type="common">Northern wild rice</name>
    <dbReference type="NCBI Taxonomy" id="103762"/>
    <lineage>
        <taxon>Eukaryota</taxon>
        <taxon>Viridiplantae</taxon>
        <taxon>Streptophyta</taxon>
        <taxon>Embryophyta</taxon>
        <taxon>Tracheophyta</taxon>
        <taxon>Spermatophyta</taxon>
        <taxon>Magnoliopsida</taxon>
        <taxon>Liliopsida</taxon>
        <taxon>Poales</taxon>
        <taxon>Poaceae</taxon>
        <taxon>BOP clade</taxon>
        <taxon>Oryzoideae</taxon>
        <taxon>Oryzeae</taxon>
        <taxon>Zizaniinae</taxon>
        <taxon>Zizania</taxon>
    </lineage>
</organism>
<sequence>MDHINMTKDFSLEHLQYLLKASLIYAIAYRGVQRGIKVLQAVILMSAPLVILTHDNSATYSAFIMDIQHERDVRSAAFALEKAFFFLSVVIIHPLLFMDRRNLPQSKVRYSLLALYLMSSVSNDGPESAWIASLDTSLSSVRNTWLLSAQSLRI</sequence>
<dbReference type="AlphaFoldDB" id="A0A8J5W3C3"/>
<evidence type="ECO:0000313" key="3">
    <source>
        <dbReference type="Proteomes" id="UP000729402"/>
    </source>
</evidence>
<keyword evidence="1" id="KW-0472">Membrane</keyword>
<evidence type="ECO:0000256" key="1">
    <source>
        <dbReference type="SAM" id="Phobius"/>
    </source>
</evidence>
<dbReference type="Proteomes" id="UP000729402">
    <property type="component" value="Unassembled WGS sequence"/>
</dbReference>
<protein>
    <submittedName>
        <fullName evidence="2">Uncharacterized protein</fullName>
    </submittedName>
</protein>
<name>A0A8J5W3C3_ZIZPA</name>
<keyword evidence="1" id="KW-0812">Transmembrane</keyword>
<accession>A0A8J5W3C3</accession>
<evidence type="ECO:0000313" key="2">
    <source>
        <dbReference type="EMBL" id="KAG8072739.1"/>
    </source>
</evidence>
<reference evidence="2" key="1">
    <citation type="journal article" date="2021" name="bioRxiv">
        <title>Whole Genome Assembly and Annotation of Northern Wild Rice, Zizania palustris L., Supports a Whole Genome Duplication in the Zizania Genus.</title>
        <authorList>
            <person name="Haas M."/>
            <person name="Kono T."/>
            <person name="Macchietto M."/>
            <person name="Millas R."/>
            <person name="McGilp L."/>
            <person name="Shao M."/>
            <person name="Duquette J."/>
            <person name="Hirsch C.N."/>
            <person name="Kimball J."/>
        </authorList>
    </citation>
    <scope>NUCLEOTIDE SEQUENCE</scope>
    <source>
        <tissue evidence="2">Fresh leaf tissue</tissue>
    </source>
</reference>
<feature type="transmembrane region" description="Helical" evidence="1">
    <location>
        <begin position="76"/>
        <end position="97"/>
    </location>
</feature>
<comment type="caution">
    <text evidence="2">The sequence shown here is derived from an EMBL/GenBank/DDBJ whole genome shotgun (WGS) entry which is preliminary data.</text>
</comment>
<proteinExistence type="predicted"/>
<gene>
    <name evidence="2" type="ORF">GUJ93_ZPchr0006g44840</name>
</gene>
<keyword evidence="3" id="KW-1185">Reference proteome</keyword>